<dbReference type="Proteomes" id="UP000265614">
    <property type="component" value="Unassembled WGS sequence"/>
</dbReference>
<evidence type="ECO:0000313" key="3">
    <source>
        <dbReference type="EMBL" id="RJK93122.1"/>
    </source>
</evidence>
<accession>A0A3A3ZDB4</accession>
<name>A0A3A3ZDB4_9ACTN</name>
<dbReference type="Pfam" id="PF02616">
    <property type="entry name" value="SMC_ScpA"/>
    <property type="match status" value="1"/>
</dbReference>
<dbReference type="RefSeq" id="WP_119951714.1">
    <property type="nucleotide sequence ID" value="NZ_QZEZ01000010.1"/>
</dbReference>
<dbReference type="EMBL" id="QZEZ01000010">
    <property type="protein sequence ID" value="RJK93122.1"/>
    <property type="molecule type" value="Genomic_DNA"/>
</dbReference>
<dbReference type="PANTHER" id="PTHR33969">
    <property type="entry name" value="SEGREGATION AND CONDENSATION PROTEIN A"/>
    <property type="match status" value="1"/>
</dbReference>
<proteinExistence type="predicted"/>
<evidence type="ECO:0000256" key="1">
    <source>
        <dbReference type="ARBA" id="ARBA00022829"/>
    </source>
</evidence>
<dbReference type="InterPro" id="IPR003768">
    <property type="entry name" value="ScpA"/>
</dbReference>
<organism evidence="3 4">
    <name type="scientific">Vallicoccus soli</name>
    <dbReference type="NCBI Taxonomy" id="2339232"/>
    <lineage>
        <taxon>Bacteria</taxon>
        <taxon>Bacillati</taxon>
        <taxon>Actinomycetota</taxon>
        <taxon>Actinomycetes</taxon>
        <taxon>Motilibacterales</taxon>
        <taxon>Vallicoccaceae</taxon>
        <taxon>Vallicoccus</taxon>
    </lineage>
</organism>
<protein>
    <recommendedName>
        <fullName evidence="2">Segregation and condensation protein A</fullName>
    </recommendedName>
</protein>
<evidence type="ECO:0000256" key="2">
    <source>
        <dbReference type="ARBA" id="ARBA00044777"/>
    </source>
</evidence>
<sequence length="272" mass="29310">MSEAAPRAFHVRLDVFEGPFDLLLGLIAKHQLDVTEVALSKVTDDFIAHLRALRDADGGWDLGLASEFLVVAATLLDLKAARLLPSAEVEDEEDLALLEARDLLFARLLQYRAFKEVAALLAERLAAEARRYPRSVGLEPRFAGLLPEVVMGLGPQELAALAARALAPRPAPEVGVAHVHAPRVSVQEQAGILVGRLRAAGSASFRELTQDCEGTVVVVARFLALLELFREGAVAFVQDDPLGRLEVRWTGGEADVAVHDEFDEEQGEGAGG</sequence>
<comment type="caution">
    <text evidence="3">The sequence shown here is derived from an EMBL/GenBank/DDBJ whole genome shotgun (WGS) entry which is preliminary data.</text>
</comment>
<dbReference type="AlphaFoldDB" id="A0A3A3ZDB4"/>
<reference evidence="3 4" key="1">
    <citation type="submission" date="2018-09" db="EMBL/GenBank/DDBJ databases">
        <title>YIM 75000 draft genome.</title>
        <authorList>
            <person name="Tang S."/>
            <person name="Feng Y."/>
        </authorList>
    </citation>
    <scope>NUCLEOTIDE SEQUENCE [LARGE SCALE GENOMIC DNA]</scope>
    <source>
        <strain evidence="3 4">YIM 75000</strain>
    </source>
</reference>
<dbReference type="Gene3D" id="6.10.250.2410">
    <property type="match status" value="1"/>
</dbReference>
<keyword evidence="4" id="KW-1185">Reference proteome</keyword>
<gene>
    <name evidence="3" type="ORF">D5H78_17035</name>
</gene>
<keyword evidence="1" id="KW-0159">Chromosome partition</keyword>
<dbReference type="PANTHER" id="PTHR33969:SF2">
    <property type="entry name" value="SEGREGATION AND CONDENSATION PROTEIN A"/>
    <property type="match status" value="1"/>
</dbReference>
<evidence type="ECO:0000313" key="4">
    <source>
        <dbReference type="Proteomes" id="UP000265614"/>
    </source>
</evidence>
<dbReference type="GO" id="GO:0007059">
    <property type="term" value="P:chromosome segregation"/>
    <property type="evidence" value="ECO:0007669"/>
    <property type="project" value="UniProtKB-KW"/>
</dbReference>
<dbReference type="OrthoDB" id="9811016at2"/>